<evidence type="ECO:0000256" key="2">
    <source>
        <dbReference type="ARBA" id="ARBA00035119"/>
    </source>
</evidence>
<dbReference type="Proteomes" id="UP000001744">
    <property type="component" value="Unassembled WGS sequence"/>
</dbReference>
<dbReference type="PANTHER" id="PTHR21314:SF0">
    <property type="entry name" value="QUEUOSINE 5'-PHOSPHATE N-GLYCOSYLASE_HYDROLASE"/>
    <property type="match status" value="1"/>
</dbReference>
<gene>
    <name evidence="8" type="primary">qtr3</name>
    <name evidence="7" type="ORF">SJAG_01781</name>
</gene>
<evidence type="ECO:0000256" key="4">
    <source>
        <dbReference type="ARBA" id="ARBA00035393"/>
    </source>
</evidence>
<accession>B6JYW0</accession>
<dbReference type="OMA" id="FSFWSEE"/>
<evidence type="ECO:0000256" key="3">
    <source>
        <dbReference type="ARBA" id="ARBA00035306"/>
    </source>
</evidence>
<evidence type="ECO:0000313" key="8">
    <source>
        <dbReference type="JaponicusDB" id="SJAG_01781"/>
    </source>
</evidence>
<dbReference type="InterPro" id="IPR019438">
    <property type="entry name" value="Q_salvage"/>
</dbReference>
<sequence>MICVLEDSKFIAGNAVHVRVNEDGCKRVAASIVAEIDAHGKRYETWDSHELHPQTKDTSTLDWIFFIDLLNFSFWSKTDVEDTGSHPERFAIEYHGKRYTGYWSLCAAVNRMLERGIPITDPKFYADVERCPNGLIAEMFSSATSESVPMLKERIQVLREGGRVLVEKYDGSYANLLKQCSHSAQRLLTLLLRDFPNFNDTSVYRDRNCYILKRAQILVAETWACFGGKDWGRFDDIDTVTMFADYRVPQILWQLECLDYSEEFEGRLRNHEQIAHGDVMEVEMRGCSIWAVECIRKWMPKYALNAIEIDFYLWDLAKEWQSIAFRPDNSRAHQQIPCIEVRSIYY</sequence>
<dbReference type="OrthoDB" id="416777at2759"/>
<dbReference type="HOGENOM" id="CLU_036001_2_1_1"/>
<name>B6JYW0_SCHJY</name>
<organism evidence="7 9">
    <name type="scientific">Schizosaccharomyces japonicus (strain yFS275 / FY16936)</name>
    <name type="common">Fission yeast</name>
    <dbReference type="NCBI Taxonomy" id="402676"/>
    <lineage>
        <taxon>Eukaryota</taxon>
        <taxon>Fungi</taxon>
        <taxon>Dikarya</taxon>
        <taxon>Ascomycota</taxon>
        <taxon>Taphrinomycotina</taxon>
        <taxon>Schizosaccharomycetes</taxon>
        <taxon>Schizosaccharomycetales</taxon>
        <taxon>Schizosaccharomycetaceae</taxon>
        <taxon>Schizosaccharomyces</taxon>
    </lineage>
</organism>
<evidence type="ECO:0000313" key="7">
    <source>
        <dbReference type="EMBL" id="EEB06728.1"/>
    </source>
</evidence>
<dbReference type="STRING" id="402676.B6JYW0"/>
<evidence type="ECO:0000256" key="6">
    <source>
        <dbReference type="RuleBase" id="RU365002"/>
    </source>
</evidence>
<dbReference type="JaponicusDB" id="SJAG_01781">
    <property type="gene designation" value="qtr3"/>
</dbReference>
<dbReference type="RefSeq" id="XP_002173021.1">
    <property type="nucleotide sequence ID" value="XM_002172985.1"/>
</dbReference>
<dbReference type="PANTHER" id="PTHR21314">
    <property type="entry name" value="QUEUOSINE 5'-PHOSPHATE N-GLYCOSYLASE_HYDROLASE-RELATED"/>
    <property type="match status" value="1"/>
</dbReference>
<dbReference type="EMBL" id="KE651168">
    <property type="protein sequence ID" value="EEB06728.1"/>
    <property type="molecule type" value="Genomic_DNA"/>
</dbReference>
<dbReference type="EC" id="3.2.2.-" evidence="6"/>
<dbReference type="GO" id="GO:0106432">
    <property type="term" value="F:queuosine nucleosidase activity"/>
    <property type="evidence" value="ECO:0007669"/>
    <property type="project" value="EnsemblFungi"/>
</dbReference>
<evidence type="ECO:0000256" key="1">
    <source>
        <dbReference type="ARBA" id="ARBA00022801"/>
    </source>
</evidence>
<evidence type="ECO:0000256" key="5">
    <source>
        <dbReference type="ARBA" id="ARBA00048204"/>
    </source>
</evidence>
<evidence type="ECO:0000313" key="9">
    <source>
        <dbReference type="Proteomes" id="UP000001744"/>
    </source>
</evidence>
<dbReference type="Pfam" id="PF10343">
    <property type="entry name" value="Q_salvage"/>
    <property type="match status" value="1"/>
</dbReference>
<keyword evidence="9" id="KW-1185">Reference proteome</keyword>
<reference evidence="7 9" key="1">
    <citation type="journal article" date="2011" name="Science">
        <title>Comparative functional genomics of the fission yeasts.</title>
        <authorList>
            <person name="Rhind N."/>
            <person name="Chen Z."/>
            <person name="Yassour M."/>
            <person name="Thompson D.A."/>
            <person name="Haas B.J."/>
            <person name="Habib N."/>
            <person name="Wapinski I."/>
            <person name="Roy S."/>
            <person name="Lin M.F."/>
            <person name="Heiman D.I."/>
            <person name="Young S.K."/>
            <person name="Furuya K."/>
            <person name="Guo Y."/>
            <person name="Pidoux A."/>
            <person name="Chen H.M."/>
            <person name="Robbertse B."/>
            <person name="Goldberg J.M."/>
            <person name="Aoki K."/>
            <person name="Bayne E.H."/>
            <person name="Berlin A.M."/>
            <person name="Desjardins C.A."/>
            <person name="Dobbs E."/>
            <person name="Dukaj L."/>
            <person name="Fan L."/>
            <person name="FitzGerald M.G."/>
            <person name="French C."/>
            <person name="Gujja S."/>
            <person name="Hansen K."/>
            <person name="Keifenheim D."/>
            <person name="Levin J.Z."/>
            <person name="Mosher R.A."/>
            <person name="Mueller C.A."/>
            <person name="Pfiffner J."/>
            <person name="Priest M."/>
            <person name="Russ C."/>
            <person name="Smialowska A."/>
            <person name="Swoboda P."/>
            <person name="Sykes S.M."/>
            <person name="Vaughn M."/>
            <person name="Vengrova S."/>
            <person name="Yoder R."/>
            <person name="Zeng Q."/>
            <person name="Allshire R."/>
            <person name="Baulcombe D."/>
            <person name="Birren B.W."/>
            <person name="Brown W."/>
            <person name="Ekwall K."/>
            <person name="Kellis M."/>
            <person name="Leatherwood J."/>
            <person name="Levin H."/>
            <person name="Margalit H."/>
            <person name="Martienssen R."/>
            <person name="Nieduszynski C.A."/>
            <person name="Spatafora J.W."/>
            <person name="Friedman N."/>
            <person name="Dalgaard J.Z."/>
            <person name="Baumann P."/>
            <person name="Niki H."/>
            <person name="Regev A."/>
            <person name="Nusbaum C."/>
        </authorList>
    </citation>
    <scope>NUCLEOTIDE SEQUENCE [LARGE SCALE GENOMIC DNA]</scope>
    <source>
        <strain evidence="9">yFS275 / FY16936</strain>
    </source>
</reference>
<dbReference type="GeneID" id="7048210"/>
<comment type="function">
    <text evidence="6">Catalyzes the hydrolysis of queuosine 5'-phosphate, releasing the nucleobase queuine (q). Is required for salvage of queuine from exogenous queuosine (Q) that is imported and then converted to queuosine 5'-phosphate intracellularly.</text>
</comment>
<keyword evidence="1 6" id="KW-0378">Hydrolase</keyword>
<dbReference type="GO" id="GO:0006400">
    <property type="term" value="P:tRNA modification"/>
    <property type="evidence" value="ECO:0000318"/>
    <property type="project" value="GO_Central"/>
</dbReference>
<dbReference type="GO" id="GO:0002099">
    <property type="term" value="P:tRNA wobble guanine modification"/>
    <property type="evidence" value="ECO:0007669"/>
    <property type="project" value="EnsemblFungi"/>
</dbReference>
<dbReference type="AlphaFoldDB" id="B6JYW0"/>
<dbReference type="eggNOG" id="KOG2524">
    <property type="taxonomic scope" value="Eukaryota"/>
</dbReference>
<proteinExistence type="inferred from homology"/>
<protein>
    <recommendedName>
        <fullName evidence="3 6">Queuosine 5'-phosphate N-glycosylase/hydrolase</fullName>
        <ecNumber evidence="6">3.2.2.-</ecNumber>
    </recommendedName>
    <alternativeName>
        <fullName evidence="4 6">Queuosine-nucleotide N-glycosylase/hydrolase</fullName>
    </alternativeName>
</protein>
<dbReference type="VEuPathDB" id="FungiDB:SJAG_01781"/>
<comment type="similarity">
    <text evidence="2 6">Belongs to the QNG1 protein family.</text>
</comment>
<comment type="catalytic activity">
    <reaction evidence="5 6">
        <text>queuosine 5'-phosphate + H2O = queuine + D-ribose 5-phosphate</text>
        <dbReference type="Rhea" id="RHEA:75387"/>
        <dbReference type="ChEBI" id="CHEBI:15377"/>
        <dbReference type="ChEBI" id="CHEBI:17433"/>
        <dbReference type="ChEBI" id="CHEBI:78346"/>
        <dbReference type="ChEBI" id="CHEBI:194371"/>
    </reaction>
    <physiologicalReaction direction="left-to-right" evidence="5 6">
        <dbReference type="Rhea" id="RHEA:75388"/>
    </physiologicalReaction>
</comment>